<proteinExistence type="predicted"/>
<evidence type="ECO:0000259" key="1">
    <source>
        <dbReference type="SMART" id="SM00382"/>
    </source>
</evidence>
<dbReference type="PATRIC" id="fig|1396.428.peg.4683"/>
<dbReference type="EMBL" id="LCYI01000022">
    <property type="protein sequence ID" value="KLA29522.1"/>
    <property type="molecule type" value="Genomic_DNA"/>
</dbReference>
<evidence type="ECO:0000313" key="3">
    <source>
        <dbReference type="Proteomes" id="UP000035214"/>
    </source>
</evidence>
<accession>A0A0G8F197</accession>
<dbReference type="AlphaFoldDB" id="A0A0G8F197"/>
<sequence length="611" mass="70148">MNYGWAGTIEQFKQLDVQFFVKQLLNHVYKTNTNDPKIASQKKAWIDSFNKLQDSFNRFSNLDASLIFEYEILRGGGRRPDVLLLINGYLIVLECKSYNNVSPSEYIQTSLYMRDLEHYHSAIQQSNMQVIGVLLLTNYEGERWVFQKDYQVTISTVDGLESILKRILNKTEAPTLTLEKIINGVYEPSPSMLEAARSILNNEPLPDIKAVSSSNFPAVQQTVRSIIAEAQHTNTHHLILVSGEPGAGKTYLGLTIAHEMKNAVYLSGNGPLVDVLQDTLKNRTFVQGLYGYKMDFLEKRMIPKEQIIIFDEAQRAWDTKKVDQSLTKRNRKAQNLSEPDIIMNITTNNKPWSVTIGLIGDGQEIYSGEEGGLALWNHAIAGKNVTVHSKHPNSLFTNAAHYRTHSQLHLNSSFRAHAALKYYEIINTLLDANFEQTKELISNLPKEHYQLFITRDLDKAKLTLHQLYQDDTKTVGVVCVGGADHQKEVPVLPRDERYERPSKIAQYFNYPESHYYCRTLNYSSTEFQTQGLELDMTLVHWDDDLYLQKGTWKGQHYQWGVEDPFQIKLNAYRVILTRGRDGTIIYIPPKTLLDETWNLLKNHLHIPELMF</sequence>
<dbReference type="InterPro" id="IPR003593">
    <property type="entry name" value="AAA+_ATPase"/>
</dbReference>
<dbReference type="Pfam" id="PF09848">
    <property type="entry name" value="SLFN-g3_helicase"/>
    <property type="match status" value="1"/>
</dbReference>
<dbReference type="SUPFAM" id="SSF52540">
    <property type="entry name" value="P-loop containing nucleoside triphosphate hydrolases"/>
    <property type="match status" value="1"/>
</dbReference>
<dbReference type="InterPro" id="IPR027417">
    <property type="entry name" value="P-loop_NTPase"/>
</dbReference>
<dbReference type="SMART" id="SM00382">
    <property type="entry name" value="AAA"/>
    <property type="match status" value="1"/>
</dbReference>
<dbReference type="Proteomes" id="UP000035214">
    <property type="component" value="Unassembled WGS sequence"/>
</dbReference>
<gene>
    <name evidence="2" type="ORF">B4077_3583</name>
</gene>
<evidence type="ECO:0000313" key="2">
    <source>
        <dbReference type="EMBL" id="KLA29522.1"/>
    </source>
</evidence>
<reference evidence="2 3" key="1">
    <citation type="submission" date="2015-04" db="EMBL/GenBank/DDBJ databases">
        <title>Draft Genome Sequences of Eight Spore-Forming Food Isolates of Bacillus cereus Genome sequencing.</title>
        <authorList>
            <person name="Krawcyk A.O."/>
            <person name="de Jong A."/>
            <person name="Eijlander R.T."/>
            <person name="Berendsen E.M."/>
            <person name="Holsappel S."/>
            <person name="Wells-Bennik M."/>
            <person name="Kuipers O.P."/>
        </authorList>
    </citation>
    <scope>NUCLEOTIDE SEQUENCE [LARGE SCALE GENOMIC DNA]</scope>
    <source>
        <strain evidence="2 3">B4077</strain>
    </source>
</reference>
<dbReference type="InterPro" id="IPR018647">
    <property type="entry name" value="SLFN_3-like_DNA/RNA_helicase"/>
</dbReference>
<dbReference type="Gene3D" id="3.40.50.300">
    <property type="entry name" value="P-loop containing nucleotide triphosphate hydrolases"/>
    <property type="match status" value="1"/>
</dbReference>
<name>A0A0G8F197_BACCE</name>
<organism evidence="2 3">
    <name type="scientific">Bacillus cereus</name>
    <dbReference type="NCBI Taxonomy" id="1396"/>
    <lineage>
        <taxon>Bacteria</taxon>
        <taxon>Bacillati</taxon>
        <taxon>Bacillota</taxon>
        <taxon>Bacilli</taxon>
        <taxon>Bacillales</taxon>
        <taxon>Bacillaceae</taxon>
        <taxon>Bacillus</taxon>
        <taxon>Bacillus cereus group</taxon>
    </lineage>
</organism>
<dbReference type="CDD" id="cd00009">
    <property type="entry name" value="AAA"/>
    <property type="match status" value="1"/>
</dbReference>
<comment type="caution">
    <text evidence="2">The sequence shown here is derived from an EMBL/GenBank/DDBJ whole genome shotgun (WGS) entry which is preliminary data.</text>
</comment>
<protein>
    <recommendedName>
        <fullName evidence="1">AAA+ ATPase domain-containing protein</fullName>
    </recommendedName>
</protein>
<feature type="domain" description="AAA+ ATPase" evidence="1">
    <location>
        <begin position="235"/>
        <end position="370"/>
    </location>
</feature>
<dbReference type="RefSeq" id="WP_046955377.1">
    <property type="nucleotide sequence ID" value="NZ_LCYI01000022.1"/>
</dbReference>